<reference evidence="1" key="2">
    <citation type="submission" date="2022-01" db="EMBL/GenBank/DDBJ databases">
        <authorList>
            <person name="Yamashiro T."/>
            <person name="Shiraishi A."/>
            <person name="Satake H."/>
            <person name="Nakayama K."/>
        </authorList>
    </citation>
    <scope>NUCLEOTIDE SEQUENCE</scope>
</reference>
<protein>
    <recommendedName>
        <fullName evidence="3">DNA-directed RNA polymerase</fullName>
    </recommendedName>
</protein>
<dbReference type="EMBL" id="BQNB010010205">
    <property type="protein sequence ID" value="GJS74095.1"/>
    <property type="molecule type" value="Genomic_DNA"/>
</dbReference>
<accession>A0ABQ4YAW4</accession>
<dbReference type="Proteomes" id="UP001151760">
    <property type="component" value="Unassembled WGS sequence"/>
</dbReference>
<gene>
    <name evidence="1" type="ORF">Tco_0706936</name>
</gene>
<evidence type="ECO:0000313" key="2">
    <source>
        <dbReference type="Proteomes" id="UP001151760"/>
    </source>
</evidence>
<evidence type="ECO:0000313" key="1">
    <source>
        <dbReference type="EMBL" id="GJS74095.1"/>
    </source>
</evidence>
<organism evidence="1 2">
    <name type="scientific">Tanacetum coccineum</name>
    <dbReference type="NCBI Taxonomy" id="301880"/>
    <lineage>
        <taxon>Eukaryota</taxon>
        <taxon>Viridiplantae</taxon>
        <taxon>Streptophyta</taxon>
        <taxon>Embryophyta</taxon>
        <taxon>Tracheophyta</taxon>
        <taxon>Spermatophyta</taxon>
        <taxon>Magnoliopsida</taxon>
        <taxon>eudicotyledons</taxon>
        <taxon>Gunneridae</taxon>
        <taxon>Pentapetalae</taxon>
        <taxon>asterids</taxon>
        <taxon>campanulids</taxon>
        <taxon>Asterales</taxon>
        <taxon>Asteraceae</taxon>
        <taxon>Asteroideae</taxon>
        <taxon>Anthemideae</taxon>
        <taxon>Anthemidinae</taxon>
        <taxon>Tanacetum</taxon>
    </lineage>
</organism>
<comment type="caution">
    <text evidence="1">The sequence shown here is derived from an EMBL/GenBank/DDBJ whole genome shotgun (WGS) entry which is preliminary data.</text>
</comment>
<sequence>MISKSLQWGSLKKQEYFQNDIAQFMQSYHTNQAQVQDLSIPPTDGGNGKSPDVTKDMELPTLALTLKCGDTPSISYNNFESLKKVNLIDVTCEEYSQEVLEFSDSVAYGNPSPGYDPIVSNSSPTLTPSEGDILILEALLNSDPLPPPNQGDYLPEIRRDLKIVEPKKSSIEYAVSYEPKNEPPEVELKDLPPHLEYTFLADNNKLPIIIAKDLSDDEKTALIKVLKSRSNVQFLGSLSDIKAKKLLKSSKLFNRATHRGPSYAKITQAHLKVFYAMVLWLQIIRMLTNYQDFVMHVKEQGKISHRDEMPQNAIAKFVIFRFMSTYGVTHSSFYRNTTHRLSGQVEGEPNLGLKRIVERTVARRLGLYQAVELEEEVFNVYFEGGLRSDEHFNAQDYWLSISREENLGLSRSHTSTIRNLILRVIYKMITYGLCQKMTSLGDCKMDEEEYLNSKESQINCQGQLNSRDCKYQGVFEYMAGVYSVPLQGAYNPPSYAQSQYHQYYQQYPPLLPQYQQQQDDDE</sequence>
<name>A0ABQ4YAW4_9ASTR</name>
<evidence type="ECO:0008006" key="3">
    <source>
        <dbReference type="Google" id="ProtNLM"/>
    </source>
</evidence>
<proteinExistence type="predicted"/>
<keyword evidence="2" id="KW-1185">Reference proteome</keyword>
<reference evidence="1" key="1">
    <citation type="journal article" date="2022" name="Int. J. Mol. Sci.">
        <title>Draft Genome of Tanacetum Coccineum: Genomic Comparison of Closely Related Tanacetum-Family Plants.</title>
        <authorList>
            <person name="Yamashiro T."/>
            <person name="Shiraishi A."/>
            <person name="Nakayama K."/>
            <person name="Satake H."/>
        </authorList>
    </citation>
    <scope>NUCLEOTIDE SEQUENCE</scope>
</reference>